<evidence type="ECO:0000313" key="2">
    <source>
        <dbReference type="EMBL" id="PPE72064.1"/>
    </source>
</evidence>
<protein>
    <submittedName>
        <fullName evidence="2">Uncharacterized protein</fullName>
    </submittedName>
</protein>
<feature type="chain" id="PRO_5015702479" evidence="1">
    <location>
        <begin position="27"/>
        <end position="516"/>
    </location>
</feature>
<evidence type="ECO:0000256" key="1">
    <source>
        <dbReference type="SAM" id="SignalP"/>
    </source>
</evidence>
<evidence type="ECO:0000313" key="3">
    <source>
        <dbReference type="Proteomes" id="UP000238220"/>
    </source>
</evidence>
<sequence length="516" mass="54368">MAQLRLKAALATLVLTLIAGCGSSEAPEAEVPENGTALAACGPGSQPETGLQGQVPLADRQSGRNLLGYKCNLEVVGQYQGKGASVVSPSYDKCAYMSTSGVLLDPLQLLESTPGVHVVDASNPEQPVLSANLTGPSMAIGTWESLKVNEPRKLLGGVAVGPLAGAAFFDVYDISDCRNPVHLNGIAGTGLEFPANVLGHEGNWAPDGMTYWATGLLAGSITAIDTTDPASPRIIYTGLKGFPANHGAEFSADGNTLYLATCLPGGVTILDVSDVQGRKSAPQVRQLGSVTWNPLSCGQHAIPVSWQGKPHLIVPDEFDSEGIHFVDITDPTEPKVVKQIQLEIQRIENAPTRVADVAGNGAFGYESHYCTVDRLENPTALACGYFQSGIRVFDIRDPERVREIAYYNPPAQTGKGLALQHSLHAWIGGLLPTISDLNSSGSSLPETALRDLASVVAFVASLPGLLDDLGTGPVSGNLSADWCSSPPRFVGDKLWVTCMDNGFLILGFQNGVYPIR</sequence>
<dbReference type="RefSeq" id="WP_104232220.1">
    <property type="nucleotide sequence ID" value="NZ_PSNW01000016.1"/>
</dbReference>
<keyword evidence="1" id="KW-0732">Signal</keyword>
<organism evidence="2 3">
    <name type="scientific">Solimonas fluminis</name>
    <dbReference type="NCBI Taxonomy" id="2086571"/>
    <lineage>
        <taxon>Bacteria</taxon>
        <taxon>Pseudomonadati</taxon>
        <taxon>Pseudomonadota</taxon>
        <taxon>Gammaproteobacteria</taxon>
        <taxon>Nevskiales</taxon>
        <taxon>Nevskiaceae</taxon>
        <taxon>Solimonas</taxon>
    </lineage>
</organism>
<proteinExistence type="predicted"/>
<keyword evidence="3" id="KW-1185">Reference proteome</keyword>
<dbReference type="PROSITE" id="PS51257">
    <property type="entry name" value="PROKAR_LIPOPROTEIN"/>
    <property type="match status" value="1"/>
</dbReference>
<dbReference type="SUPFAM" id="SSF51004">
    <property type="entry name" value="C-terminal (heme d1) domain of cytochrome cd1-nitrite reductase"/>
    <property type="match status" value="1"/>
</dbReference>
<name>A0A2S5TAN6_9GAMM</name>
<dbReference type="InterPro" id="IPR015943">
    <property type="entry name" value="WD40/YVTN_repeat-like_dom_sf"/>
</dbReference>
<dbReference type="EMBL" id="PSNW01000016">
    <property type="protein sequence ID" value="PPE72064.1"/>
    <property type="molecule type" value="Genomic_DNA"/>
</dbReference>
<dbReference type="AlphaFoldDB" id="A0A2S5TAN6"/>
<accession>A0A2S5TAN6</accession>
<dbReference type="Gene3D" id="2.130.10.10">
    <property type="entry name" value="YVTN repeat-like/Quinoprotein amine dehydrogenase"/>
    <property type="match status" value="1"/>
</dbReference>
<reference evidence="2 3" key="1">
    <citation type="submission" date="2018-02" db="EMBL/GenBank/DDBJ databases">
        <title>Genome sequencing of Solimonas sp. HR-BB.</title>
        <authorList>
            <person name="Lee Y."/>
            <person name="Jeon C.O."/>
        </authorList>
    </citation>
    <scope>NUCLEOTIDE SEQUENCE [LARGE SCALE GENOMIC DNA]</scope>
    <source>
        <strain evidence="2 3">HR-BB</strain>
    </source>
</reference>
<comment type="caution">
    <text evidence="2">The sequence shown here is derived from an EMBL/GenBank/DDBJ whole genome shotgun (WGS) entry which is preliminary data.</text>
</comment>
<dbReference type="Proteomes" id="UP000238220">
    <property type="component" value="Unassembled WGS sequence"/>
</dbReference>
<gene>
    <name evidence="2" type="ORF">C3942_20425</name>
</gene>
<dbReference type="OrthoDB" id="9815940at2"/>
<feature type="signal peptide" evidence="1">
    <location>
        <begin position="1"/>
        <end position="26"/>
    </location>
</feature>
<dbReference type="InterPro" id="IPR011048">
    <property type="entry name" value="Haem_d1_sf"/>
</dbReference>